<evidence type="ECO:0000313" key="3">
    <source>
        <dbReference type="Proteomes" id="UP001620626"/>
    </source>
</evidence>
<keyword evidence="3" id="KW-1185">Reference proteome</keyword>
<protein>
    <submittedName>
        <fullName evidence="2">Uncharacterized protein</fullName>
    </submittedName>
</protein>
<dbReference type="Proteomes" id="UP001620626">
    <property type="component" value="Unassembled WGS sequence"/>
</dbReference>
<organism evidence="2 3">
    <name type="scientific">Heterodera trifolii</name>
    <dbReference type="NCBI Taxonomy" id="157864"/>
    <lineage>
        <taxon>Eukaryota</taxon>
        <taxon>Metazoa</taxon>
        <taxon>Ecdysozoa</taxon>
        <taxon>Nematoda</taxon>
        <taxon>Chromadorea</taxon>
        <taxon>Rhabditida</taxon>
        <taxon>Tylenchina</taxon>
        <taxon>Tylenchomorpha</taxon>
        <taxon>Tylenchoidea</taxon>
        <taxon>Heteroderidae</taxon>
        <taxon>Heteroderinae</taxon>
        <taxon>Heterodera</taxon>
    </lineage>
</organism>
<evidence type="ECO:0000256" key="1">
    <source>
        <dbReference type="SAM" id="MobiDB-lite"/>
    </source>
</evidence>
<feature type="compositionally biased region" description="Acidic residues" evidence="1">
    <location>
        <begin position="10"/>
        <end position="22"/>
    </location>
</feature>
<dbReference type="AlphaFoldDB" id="A0ABD2KPS8"/>
<dbReference type="EMBL" id="JBICBT010000694">
    <property type="protein sequence ID" value="KAL3104861.1"/>
    <property type="molecule type" value="Genomic_DNA"/>
</dbReference>
<gene>
    <name evidence="2" type="ORF">niasHT_026356</name>
</gene>
<sequence>MAEHDGAANMEEEDGEQEDEEVDGRPAQKRPRYVAPVEEEEEAEPGTNAGNRTEVDDLKAADFGTIKAGIGGMKQMCGKMKEEQGKIKEEMREMKAGHGASCTRDNEELMEAFDGAMNAAIAGGGEMARCLRMAANAAARMAVETSAAARVDQRSAADGSAGTSRAHNGGTGGAAGPTEWRR</sequence>
<reference evidence="2 3" key="1">
    <citation type="submission" date="2024-10" db="EMBL/GenBank/DDBJ databases">
        <authorList>
            <person name="Kim D."/>
        </authorList>
    </citation>
    <scope>NUCLEOTIDE SEQUENCE [LARGE SCALE GENOMIC DNA]</scope>
    <source>
        <strain evidence="2">BH-2024</strain>
    </source>
</reference>
<feature type="region of interest" description="Disordered" evidence="1">
    <location>
        <begin position="1"/>
        <end position="56"/>
    </location>
</feature>
<proteinExistence type="predicted"/>
<accession>A0ABD2KPS8</accession>
<feature type="region of interest" description="Disordered" evidence="1">
    <location>
        <begin position="148"/>
        <end position="182"/>
    </location>
</feature>
<evidence type="ECO:0000313" key="2">
    <source>
        <dbReference type="EMBL" id="KAL3104861.1"/>
    </source>
</evidence>
<comment type="caution">
    <text evidence="2">The sequence shown here is derived from an EMBL/GenBank/DDBJ whole genome shotgun (WGS) entry which is preliminary data.</text>
</comment>
<name>A0ABD2KPS8_9BILA</name>